<feature type="compositionally biased region" description="Basic residues" evidence="1">
    <location>
        <begin position="215"/>
        <end position="234"/>
    </location>
</feature>
<dbReference type="EC" id="2.7.1.121" evidence="2"/>
<dbReference type="AlphaFoldDB" id="A0A6J4QZS0"/>
<feature type="region of interest" description="Disordered" evidence="1">
    <location>
        <begin position="1"/>
        <end position="282"/>
    </location>
</feature>
<evidence type="ECO:0000313" key="2">
    <source>
        <dbReference type="EMBL" id="CAA9459956.1"/>
    </source>
</evidence>
<protein>
    <submittedName>
        <fullName evidence="2">Phosphoenolpyruvate-dihydroxyacetone phosphotransferase, dihydroxyacetone binding subunit DhaK</fullName>
        <ecNumber evidence="2">2.7.1.121</ecNumber>
    </submittedName>
</protein>
<proteinExistence type="predicted"/>
<reference evidence="2" key="1">
    <citation type="submission" date="2020-02" db="EMBL/GenBank/DDBJ databases">
        <authorList>
            <person name="Meier V. D."/>
        </authorList>
    </citation>
    <scope>NUCLEOTIDE SEQUENCE</scope>
    <source>
        <strain evidence="2">AVDCRST_MAG02</strain>
    </source>
</reference>
<organism evidence="2">
    <name type="scientific">uncultured Rubrobacteraceae bacterium</name>
    <dbReference type="NCBI Taxonomy" id="349277"/>
    <lineage>
        <taxon>Bacteria</taxon>
        <taxon>Bacillati</taxon>
        <taxon>Actinomycetota</taxon>
        <taxon>Rubrobacteria</taxon>
        <taxon>Rubrobacterales</taxon>
        <taxon>Rubrobacteraceae</taxon>
        <taxon>environmental samples</taxon>
    </lineage>
</organism>
<feature type="compositionally biased region" description="Basic and acidic residues" evidence="1">
    <location>
        <begin position="235"/>
        <end position="245"/>
    </location>
</feature>
<feature type="non-terminal residue" evidence="2">
    <location>
        <position position="333"/>
    </location>
</feature>
<name>A0A6J4QZS0_9ACTN</name>
<feature type="compositionally biased region" description="Basic residues" evidence="1">
    <location>
        <begin position="49"/>
        <end position="64"/>
    </location>
</feature>
<feature type="region of interest" description="Disordered" evidence="1">
    <location>
        <begin position="308"/>
        <end position="333"/>
    </location>
</feature>
<keyword evidence="2" id="KW-0808">Transferase</keyword>
<dbReference type="EMBL" id="CADCVH010000069">
    <property type="protein sequence ID" value="CAA9459956.1"/>
    <property type="molecule type" value="Genomic_DNA"/>
</dbReference>
<feature type="non-terminal residue" evidence="2">
    <location>
        <position position="1"/>
    </location>
</feature>
<feature type="compositionally biased region" description="Basic and acidic residues" evidence="1">
    <location>
        <begin position="139"/>
        <end position="161"/>
    </location>
</feature>
<feature type="compositionally biased region" description="Basic and acidic residues" evidence="1">
    <location>
        <begin position="196"/>
        <end position="214"/>
    </location>
</feature>
<accession>A0A6J4QZS0</accession>
<gene>
    <name evidence="2" type="ORF">AVDCRST_MAG02-2107</name>
</gene>
<evidence type="ECO:0000256" key="1">
    <source>
        <dbReference type="SAM" id="MobiDB-lite"/>
    </source>
</evidence>
<keyword evidence="2" id="KW-0670">Pyruvate</keyword>
<dbReference type="GO" id="GO:0047324">
    <property type="term" value="F:phosphoenolpyruvate-glycerone phosphotransferase activity"/>
    <property type="evidence" value="ECO:0007669"/>
    <property type="project" value="UniProtKB-EC"/>
</dbReference>
<feature type="compositionally biased region" description="Basic and acidic residues" evidence="1">
    <location>
        <begin position="102"/>
        <end position="130"/>
    </location>
</feature>
<feature type="compositionally biased region" description="Basic and acidic residues" evidence="1">
    <location>
        <begin position="1"/>
        <end position="15"/>
    </location>
</feature>
<sequence length="333" mass="37787">EEAHQRPRPGRRGDAPGHGARPRRHAPPAARERRPPAGRRPRSGESGPRLRRRLRARARPRGLRRAGDARRGVRRLRLHQPHPGSDAGGDQGRGRGGRGLLRRQELHGRRAQLRDGRGAGRGRGRPDRLRGDKRRRGGRGLDVHQRQARDLGHHLRAQDLRRGRRRRQGPKGDQGVGGEGQRQRPLDGDGANELYPARERGADLPDRRRRDGDRHRHPRRTRHRTQKHRTGRRRGGPDARQDPRRLRGLLRFRGRGDGKRHGRHPAHGALHSLRPGRRPAWGRGRERVADAVRRGLHDLAGDGRLLHHAAQARRGDEGLPRGPVRRPGREAIL</sequence>